<organism evidence="1 2">
    <name type="scientific">Marivibrio halodurans</name>
    <dbReference type="NCBI Taxonomy" id="2039722"/>
    <lineage>
        <taxon>Bacteria</taxon>
        <taxon>Pseudomonadati</taxon>
        <taxon>Pseudomonadota</taxon>
        <taxon>Alphaproteobacteria</taxon>
        <taxon>Rhodospirillales</taxon>
        <taxon>Rhodospirillaceae</taxon>
        <taxon>Marivibrio</taxon>
    </lineage>
</organism>
<dbReference type="RefSeq" id="WP_210680419.1">
    <property type="nucleotide sequence ID" value="NZ_JAGMWN010000001.1"/>
</dbReference>
<dbReference type="Proteomes" id="UP000672602">
    <property type="component" value="Unassembled WGS sequence"/>
</dbReference>
<proteinExistence type="predicted"/>
<dbReference type="Gene3D" id="1.25.40.10">
    <property type="entry name" value="Tetratricopeptide repeat domain"/>
    <property type="match status" value="1"/>
</dbReference>
<sequence>MTRIFVFMHARMVYAAAVLLFPALLWSASVVSDPSIDGGPGAVAPGVAAYEAGDYARAHDLLKPAAEAGDIQARYLMARLLSGDLADRTDYQQAFAYLDAKTRCFSVDALNFYANAMLRYHGEERYTILVEAIEIYKEAAGAGSIKALFNMGLTITKNMRKPVLGASYVYEAAEKGDPQGLQIIKRIKADHSGDIALARIRKLVREQPFEVRWPALTSFSRQCPAF</sequence>
<name>A0A8J7V185_9PROT</name>
<dbReference type="InterPro" id="IPR011990">
    <property type="entry name" value="TPR-like_helical_dom_sf"/>
</dbReference>
<protein>
    <submittedName>
        <fullName evidence="1">Sel1 repeat family protein</fullName>
    </submittedName>
</protein>
<evidence type="ECO:0000313" key="2">
    <source>
        <dbReference type="Proteomes" id="UP000672602"/>
    </source>
</evidence>
<keyword evidence="2" id="KW-1185">Reference proteome</keyword>
<gene>
    <name evidence="1" type="ORF">KAJ83_02445</name>
</gene>
<dbReference type="AlphaFoldDB" id="A0A8J7V185"/>
<dbReference type="EMBL" id="JAGMWN010000001">
    <property type="protein sequence ID" value="MBP5855851.1"/>
    <property type="molecule type" value="Genomic_DNA"/>
</dbReference>
<accession>A0A8J7V185</accession>
<dbReference type="SUPFAM" id="SSF81901">
    <property type="entry name" value="HCP-like"/>
    <property type="match status" value="1"/>
</dbReference>
<evidence type="ECO:0000313" key="1">
    <source>
        <dbReference type="EMBL" id="MBP5855851.1"/>
    </source>
</evidence>
<comment type="caution">
    <text evidence="1">The sequence shown here is derived from an EMBL/GenBank/DDBJ whole genome shotgun (WGS) entry which is preliminary data.</text>
</comment>
<reference evidence="1" key="1">
    <citation type="submission" date="2021-04" db="EMBL/GenBank/DDBJ databases">
        <authorList>
            <person name="Zhang D.-C."/>
        </authorList>
    </citation>
    <scope>NUCLEOTIDE SEQUENCE</scope>
    <source>
        <strain evidence="1">CGMCC 1.15697</strain>
    </source>
</reference>